<dbReference type="RefSeq" id="WP_185372638.1">
    <property type="nucleotide sequence ID" value="NZ_JAARMV010000002.1"/>
</dbReference>
<evidence type="ECO:0000313" key="5">
    <source>
        <dbReference type="Proteomes" id="UP000546244"/>
    </source>
</evidence>
<accession>A0A7X0TKE1</accession>
<organism evidence="2 4">
    <name type="scientific">Listeria booriae</name>
    <dbReference type="NCBI Taxonomy" id="1552123"/>
    <lineage>
        <taxon>Bacteria</taxon>
        <taxon>Bacillati</taxon>
        <taxon>Bacillota</taxon>
        <taxon>Bacilli</taxon>
        <taxon>Bacillales</taxon>
        <taxon>Listeriaceae</taxon>
        <taxon>Listeria</taxon>
    </lineage>
</organism>
<dbReference type="Proteomes" id="UP000546244">
    <property type="component" value="Unassembled WGS sequence"/>
</dbReference>
<comment type="caution">
    <text evidence="2">The sequence shown here is derived from an EMBL/GenBank/DDBJ whole genome shotgun (WGS) entry which is preliminary data.</text>
</comment>
<evidence type="ECO:0000256" key="1">
    <source>
        <dbReference type="SAM" id="Phobius"/>
    </source>
</evidence>
<keyword evidence="1" id="KW-1133">Transmembrane helix</keyword>
<evidence type="ECO:0000313" key="2">
    <source>
        <dbReference type="EMBL" id="MBC1330791.1"/>
    </source>
</evidence>
<dbReference type="AlphaFoldDB" id="A0A7X0TKE1"/>
<proteinExistence type="predicted"/>
<keyword evidence="1" id="KW-0472">Membrane</keyword>
<dbReference type="EMBL" id="JAAROL010000001">
    <property type="protein sequence ID" value="MBC1330791.1"/>
    <property type="molecule type" value="Genomic_DNA"/>
</dbReference>
<protein>
    <submittedName>
        <fullName evidence="2">Uncharacterized protein</fullName>
    </submittedName>
</protein>
<reference evidence="4 5" key="1">
    <citation type="submission" date="2020-03" db="EMBL/GenBank/DDBJ databases">
        <title>Soil Listeria distribution.</title>
        <authorList>
            <person name="Liao J."/>
            <person name="Wiedmann M."/>
        </authorList>
    </citation>
    <scope>NUCLEOTIDE SEQUENCE [LARGE SCALE GENOMIC DNA]</scope>
    <source>
        <strain evidence="2 4">FSL L7-1833</strain>
        <strain evidence="3 5">FSL L7-1850</strain>
    </source>
</reference>
<evidence type="ECO:0000313" key="4">
    <source>
        <dbReference type="Proteomes" id="UP000532866"/>
    </source>
</evidence>
<evidence type="ECO:0000313" key="3">
    <source>
        <dbReference type="EMBL" id="MBC2372530.1"/>
    </source>
</evidence>
<sequence length="61" mass="7029">MLLKETYKLQLIFVVLLGLLILGNWSNILTRYTTYVLVSILFFAWIISVAVVVIKKSKKRG</sequence>
<keyword evidence="1" id="KW-0812">Transmembrane</keyword>
<dbReference type="EMBL" id="JAARMV010000002">
    <property type="protein sequence ID" value="MBC2372530.1"/>
    <property type="molecule type" value="Genomic_DNA"/>
</dbReference>
<name>A0A7X0TKE1_9LIST</name>
<gene>
    <name evidence="2" type="ORF">HB759_02395</name>
    <name evidence="3" type="ORF">HBP98_11015</name>
</gene>
<feature type="transmembrane region" description="Helical" evidence="1">
    <location>
        <begin position="7"/>
        <end position="26"/>
    </location>
</feature>
<dbReference type="Proteomes" id="UP000532866">
    <property type="component" value="Unassembled WGS sequence"/>
</dbReference>
<feature type="transmembrane region" description="Helical" evidence="1">
    <location>
        <begin position="32"/>
        <end position="54"/>
    </location>
</feature>